<organism evidence="4 5">
    <name type="scientific">Carya illinoinensis</name>
    <name type="common">Pecan</name>
    <dbReference type="NCBI Taxonomy" id="32201"/>
    <lineage>
        <taxon>Eukaryota</taxon>
        <taxon>Viridiplantae</taxon>
        <taxon>Streptophyta</taxon>
        <taxon>Embryophyta</taxon>
        <taxon>Tracheophyta</taxon>
        <taxon>Spermatophyta</taxon>
        <taxon>Magnoliopsida</taxon>
        <taxon>eudicotyledons</taxon>
        <taxon>Gunneridae</taxon>
        <taxon>Pentapetalae</taxon>
        <taxon>rosids</taxon>
        <taxon>fabids</taxon>
        <taxon>Fagales</taxon>
        <taxon>Juglandaceae</taxon>
        <taxon>Carya</taxon>
    </lineage>
</organism>
<feature type="region of interest" description="Disordered" evidence="2">
    <location>
        <begin position="163"/>
        <end position="221"/>
    </location>
</feature>
<dbReference type="Proteomes" id="UP000811246">
    <property type="component" value="Chromosome 8"/>
</dbReference>
<gene>
    <name evidence="4" type="ORF">I3842_08G175300</name>
</gene>
<dbReference type="PROSITE" id="PS51141">
    <property type="entry name" value="ZF_SBP"/>
    <property type="match status" value="1"/>
</dbReference>
<dbReference type="Pfam" id="PF03110">
    <property type="entry name" value="SBP"/>
    <property type="match status" value="1"/>
</dbReference>
<keyword evidence="1" id="KW-0863">Zinc-finger</keyword>
<dbReference type="EMBL" id="CM031832">
    <property type="protein sequence ID" value="KAG6701637.1"/>
    <property type="molecule type" value="Genomic_DNA"/>
</dbReference>
<dbReference type="GO" id="GO:0008270">
    <property type="term" value="F:zinc ion binding"/>
    <property type="evidence" value="ECO:0007669"/>
    <property type="project" value="UniProtKB-KW"/>
</dbReference>
<proteinExistence type="predicted"/>
<feature type="compositionally biased region" description="Basic and acidic residues" evidence="2">
    <location>
        <begin position="177"/>
        <end position="187"/>
    </location>
</feature>
<evidence type="ECO:0000313" key="5">
    <source>
        <dbReference type="Proteomes" id="UP000811246"/>
    </source>
</evidence>
<dbReference type="PANTHER" id="PTHR31251:SF197">
    <property type="entry name" value="SQUAMOSA PROMOTER-BINDING-LIKE PROTEIN 16"/>
    <property type="match status" value="1"/>
</dbReference>
<sequence>MAERSFKKEEEEEEEQEEEDTESYDDHHDNDEDEEDHVDEGNEGEEEVEKEDELGLEYGRKKVMIRVVSAGQRLSAMVPFINGSSSSGNNISDIGSLRCQADQCGVDLRMGKTYHKRHKVCERHSRAAVVLVSGVGQRFCQQCSKFHEISEFDDNKKSCRERLAGHNERRRKTHSKVKAEDEQKPSECRMNGSLLKATRNSNFGEMSDLRGSPNMKHSRIK</sequence>
<dbReference type="InterPro" id="IPR004333">
    <property type="entry name" value="SBP_dom"/>
</dbReference>
<evidence type="ECO:0000256" key="2">
    <source>
        <dbReference type="SAM" id="MobiDB-lite"/>
    </source>
</evidence>
<accession>A0A922EFE0</accession>
<evidence type="ECO:0000256" key="1">
    <source>
        <dbReference type="PROSITE-ProRule" id="PRU00470"/>
    </source>
</evidence>
<dbReference type="GO" id="GO:0003677">
    <property type="term" value="F:DNA binding"/>
    <property type="evidence" value="ECO:0007669"/>
    <property type="project" value="InterPro"/>
</dbReference>
<protein>
    <recommendedName>
        <fullName evidence="3">SBP-type domain-containing protein</fullName>
    </recommendedName>
</protein>
<comment type="caution">
    <text evidence="4">The sequence shown here is derived from an EMBL/GenBank/DDBJ whole genome shotgun (WGS) entry which is preliminary data.</text>
</comment>
<feature type="compositionally biased region" description="Acidic residues" evidence="2">
    <location>
        <begin position="31"/>
        <end position="55"/>
    </location>
</feature>
<name>A0A922EFE0_CARIL</name>
<evidence type="ECO:0000313" key="4">
    <source>
        <dbReference type="EMBL" id="KAG6701637.1"/>
    </source>
</evidence>
<reference evidence="4" key="1">
    <citation type="submission" date="2021-01" db="EMBL/GenBank/DDBJ databases">
        <authorList>
            <person name="Lovell J.T."/>
            <person name="Bentley N."/>
            <person name="Bhattarai G."/>
            <person name="Jenkins J.W."/>
            <person name="Sreedasyam A."/>
            <person name="Alarcon Y."/>
            <person name="Bock C."/>
            <person name="Boston L."/>
            <person name="Carlson J."/>
            <person name="Cervantes K."/>
            <person name="Clermont K."/>
            <person name="Krom N."/>
            <person name="Kubenka K."/>
            <person name="Mamidi S."/>
            <person name="Mattison C."/>
            <person name="Monteros M."/>
            <person name="Pisani C."/>
            <person name="Plott C."/>
            <person name="Rajasekar S."/>
            <person name="Rhein H.S."/>
            <person name="Rohla C."/>
            <person name="Song M."/>
            <person name="Hilaire R.S."/>
            <person name="Shu S."/>
            <person name="Wells L."/>
            <person name="Wang X."/>
            <person name="Webber J."/>
            <person name="Heerema R.J."/>
            <person name="Klein P."/>
            <person name="Conner P."/>
            <person name="Grauke L."/>
            <person name="Grimwood J."/>
            <person name="Schmutz J."/>
            <person name="Randall J.J."/>
        </authorList>
    </citation>
    <scope>NUCLEOTIDE SEQUENCE</scope>
    <source>
        <tissue evidence="4">Leaf</tissue>
    </source>
</reference>
<evidence type="ECO:0000259" key="3">
    <source>
        <dbReference type="PROSITE" id="PS51141"/>
    </source>
</evidence>
<feature type="compositionally biased region" description="Acidic residues" evidence="2">
    <location>
        <begin position="10"/>
        <end position="23"/>
    </location>
</feature>
<dbReference type="PANTHER" id="PTHR31251">
    <property type="entry name" value="SQUAMOSA PROMOTER-BINDING-LIKE PROTEIN 4"/>
    <property type="match status" value="1"/>
</dbReference>
<feature type="region of interest" description="Disordered" evidence="2">
    <location>
        <begin position="1"/>
        <end position="55"/>
    </location>
</feature>
<feature type="domain" description="SBP-type" evidence="3">
    <location>
        <begin position="96"/>
        <end position="173"/>
    </location>
</feature>
<dbReference type="AlphaFoldDB" id="A0A922EFE0"/>
<keyword evidence="1" id="KW-0862">Zinc</keyword>
<dbReference type="InterPro" id="IPR044817">
    <property type="entry name" value="SBP-like"/>
</dbReference>
<keyword evidence="1" id="KW-0479">Metal-binding</keyword>